<protein>
    <submittedName>
        <fullName evidence="5">AsnC family transcriptional regulator</fullName>
    </submittedName>
</protein>
<dbReference type="RefSeq" id="WP_246131400.1">
    <property type="nucleotide sequence ID" value="NZ_VNHU01000001.1"/>
</dbReference>
<keyword evidence="2" id="KW-0238">DNA-binding</keyword>
<dbReference type="SUPFAM" id="SSF46785">
    <property type="entry name" value="Winged helix' DNA-binding domain"/>
    <property type="match status" value="1"/>
</dbReference>
<dbReference type="PRINTS" id="PR00033">
    <property type="entry name" value="HTHASNC"/>
</dbReference>
<dbReference type="GO" id="GO:0043565">
    <property type="term" value="F:sequence-specific DNA binding"/>
    <property type="evidence" value="ECO:0007669"/>
    <property type="project" value="InterPro"/>
</dbReference>
<dbReference type="GO" id="GO:0005829">
    <property type="term" value="C:cytosol"/>
    <property type="evidence" value="ECO:0007669"/>
    <property type="project" value="TreeGrafter"/>
</dbReference>
<gene>
    <name evidence="5" type="ORF">BD809_101534</name>
</gene>
<comment type="caution">
    <text evidence="5">The sequence shown here is derived from an EMBL/GenBank/DDBJ whole genome shotgun (WGS) entry which is preliminary data.</text>
</comment>
<feature type="domain" description="HTH asnC-type" evidence="4">
    <location>
        <begin position="10"/>
        <end position="71"/>
    </location>
</feature>
<dbReference type="InterPro" id="IPR019888">
    <property type="entry name" value="Tscrpt_reg_AsnC-like"/>
</dbReference>
<dbReference type="PANTHER" id="PTHR30154">
    <property type="entry name" value="LEUCINE-RESPONSIVE REGULATORY PROTEIN"/>
    <property type="match status" value="1"/>
</dbReference>
<dbReference type="Proteomes" id="UP000324376">
    <property type="component" value="Unassembled WGS sequence"/>
</dbReference>
<proteinExistence type="predicted"/>
<dbReference type="GO" id="GO:0006355">
    <property type="term" value="P:regulation of DNA-templated transcription"/>
    <property type="evidence" value="ECO:0007669"/>
    <property type="project" value="UniProtKB-ARBA"/>
</dbReference>
<dbReference type="PROSITE" id="PS50956">
    <property type="entry name" value="HTH_ASNC_2"/>
    <property type="match status" value="1"/>
</dbReference>
<evidence type="ECO:0000313" key="5">
    <source>
        <dbReference type="EMBL" id="TYP77380.1"/>
    </source>
</evidence>
<dbReference type="EMBL" id="VNHU01000001">
    <property type="protein sequence ID" value="TYP77380.1"/>
    <property type="molecule type" value="Genomic_DNA"/>
</dbReference>
<keyword evidence="1" id="KW-0805">Transcription regulation</keyword>
<dbReference type="InterPro" id="IPR000485">
    <property type="entry name" value="AsnC-type_HTH_dom"/>
</dbReference>
<dbReference type="GO" id="GO:0043200">
    <property type="term" value="P:response to amino acid"/>
    <property type="evidence" value="ECO:0007669"/>
    <property type="project" value="TreeGrafter"/>
</dbReference>
<keyword evidence="3" id="KW-0804">Transcription</keyword>
<dbReference type="Pfam" id="PF01037">
    <property type="entry name" value="AsnC_trans_reg"/>
    <property type="match status" value="1"/>
</dbReference>
<dbReference type="Gene3D" id="3.30.70.920">
    <property type="match status" value="1"/>
</dbReference>
<dbReference type="Pfam" id="PF13412">
    <property type="entry name" value="HTH_24"/>
    <property type="match status" value="1"/>
</dbReference>
<dbReference type="InterPro" id="IPR011991">
    <property type="entry name" value="ArsR-like_HTH"/>
</dbReference>
<evidence type="ECO:0000256" key="3">
    <source>
        <dbReference type="ARBA" id="ARBA00023163"/>
    </source>
</evidence>
<reference evidence="5 6" key="1">
    <citation type="submission" date="2019-07" db="EMBL/GenBank/DDBJ databases">
        <title>Genomic Encyclopedia of Archaeal and Bacterial Type Strains, Phase II (KMG-II): from individual species to whole genera.</title>
        <authorList>
            <person name="Goeker M."/>
        </authorList>
    </citation>
    <scope>NUCLEOTIDE SEQUENCE [LARGE SCALE GENOMIC DNA]</scope>
    <source>
        <strain evidence="5 6">DSM 17527</strain>
    </source>
</reference>
<dbReference type="InterPro" id="IPR036388">
    <property type="entry name" value="WH-like_DNA-bd_sf"/>
</dbReference>
<dbReference type="SMART" id="SM00344">
    <property type="entry name" value="HTH_ASNC"/>
    <property type="match status" value="1"/>
</dbReference>
<dbReference type="InterPro" id="IPR019887">
    <property type="entry name" value="Tscrpt_reg_AsnC/Lrp_C"/>
</dbReference>
<dbReference type="InterPro" id="IPR036390">
    <property type="entry name" value="WH_DNA-bd_sf"/>
</dbReference>
<evidence type="ECO:0000256" key="1">
    <source>
        <dbReference type="ARBA" id="ARBA00023015"/>
    </source>
</evidence>
<dbReference type="AlphaFoldDB" id="A0A5S5CGA3"/>
<dbReference type="InterPro" id="IPR011008">
    <property type="entry name" value="Dimeric_a/b-barrel"/>
</dbReference>
<dbReference type="Gene3D" id="1.10.10.10">
    <property type="entry name" value="Winged helix-like DNA-binding domain superfamily/Winged helix DNA-binding domain"/>
    <property type="match status" value="1"/>
</dbReference>
<organism evidence="5 6">
    <name type="scientific">Aquimarina intermedia</name>
    <dbReference type="NCBI Taxonomy" id="350814"/>
    <lineage>
        <taxon>Bacteria</taxon>
        <taxon>Pseudomonadati</taxon>
        <taxon>Bacteroidota</taxon>
        <taxon>Flavobacteriia</taxon>
        <taxon>Flavobacteriales</taxon>
        <taxon>Flavobacteriaceae</taxon>
        <taxon>Aquimarina</taxon>
    </lineage>
</organism>
<sequence>MNPNNHPMKLDAIDIKILELLQKNSNRTTKSLAEELKMTTTPVFERIKKLEKEGYIDKYAALLNEKKVGFKQTVFIGITLQGHTRSYLEKFVKQINDFPEVVECYRVTGNFDYLLKLVVEDVEAYEQFIITKLTLLPYLGSVQSYVALSKGKQTTQLNLKNLLP</sequence>
<dbReference type="SUPFAM" id="SSF54909">
    <property type="entry name" value="Dimeric alpha+beta barrel"/>
    <property type="match status" value="1"/>
</dbReference>
<evidence type="ECO:0000313" key="6">
    <source>
        <dbReference type="Proteomes" id="UP000324376"/>
    </source>
</evidence>
<dbReference type="PANTHER" id="PTHR30154:SF34">
    <property type="entry name" value="TRANSCRIPTIONAL REGULATOR AZLB"/>
    <property type="match status" value="1"/>
</dbReference>
<evidence type="ECO:0000256" key="2">
    <source>
        <dbReference type="ARBA" id="ARBA00023125"/>
    </source>
</evidence>
<keyword evidence="6" id="KW-1185">Reference proteome</keyword>
<accession>A0A5S5CGA3</accession>
<name>A0A5S5CGA3_9FLAO</name>
<evidence type="ECO:0000259" key="4">
    <source>
        <dbReference type="PROSITE" id="PS50956"/>
    </source>
</evidence>
<dbReference type="CDD" id="cd00090">
    <property type="entry name" value="HTH_ARSR"/>
    <property type="match status" value="1"/>
</dbReference>